<feature type="transmembrane region" description="Helical" evidence="1">
    <location>
        <begin position="201"/>
        <end position="225"/>
    </location>
</feature>
<dbReference type="EMBL" id="CZBM01000002">
    <property type="protein sequence ID" value="CUP88299.1"/>
    <property type="molecule type" value="Genomic_DNA"/>
</dbReference>
<evidence type="ECO:0000313" key="3">
    <source>
        <dbReference type="Proteomes" id="UP000095332"/>
    </source>
</evidence>
<feature type="transmembrane region" description="Helical" evidence="1">
    <location>
        <begin position="9"/>
        <end position="27"/>
    </location>
</feature>
<sequence length="385" mass="44908">MMEKESKLFRLYTLCIFFLFLDAMYPWYMWGNYVREFTILIAALVSIYIGLMESGHFCVTTKNLIWSFLLLSSVLWNIIGGDIGRYTSLGKFVVWIYLFSLKSVDKQYILRFITKWTACLVLVSLVSYLLFFAGIMPFDPSLITFNNNQYVCQNFYTFMLYVNRPDLRFMSIFMEPGHMTMGIVPLIMANGFDMRNKYVRILFICELFTLSLAGYVTLFIGYFLFNLSLHSLRNLLVGIVFIGLLIYLMNFAGYSDILQTSIWDRLEYKDGNIVGNNRVSSEFEKVYQYFISSSKIWTGNSLIDVTIYGGVSGYKKYLVQNGIIGLILGLAIYTYSYLMSFKYRIGVFTLILLLLLYQNAYPYWFCVMCMYILGSDNLKSKKTYK</sequence>
<dbReference type="Proteomes" id="UP000095332">
    <property type="component" value="Unassembled WGS sequence"/>
</dbReference>
<protein>
    <recommendedName>
        <fullName evidence="4">O-antigen ligase domain-containing protein</fullName>
    </recommendedName>
</protein>
<evidence type="ECO:0000256" key="1">
    <source>
        <dbReference type="SAM" id="Phobius"/>
    </source>
</evidence>
<name>A0A174S1I0_PARDI</name>
<feature type="transmembrane region" description="Helical" evidence="1">
    <location>
        <begin position="345"/>
        <end position="373"/>
    </location>
</feature>
<keyword evidence="1" id="KW-1133">Transmembrane helix</keyword>
<dbReference type="AlphaFoldDB" id="A0A174S1I0"/>
<feature type="transmembrane region" description="Helical" evidence="1">
    <location>
        <begin position="231"/>
        <end position="249"/>
    </location>
</feature>
<gene>
    <name evidence="2" type="ORF">ERS852560_00887</name>
</gene>
<organism evidence="2 3">
    <name type="scientific">Parabacteroides distasonis</name>
    <dbReference type="NCBI Taxonomy" id="823"/>
    <lineage>
        <taxon>Bacteria</taxon>
        <taxon>Pseudomonadati</taxon>
        <taxon>Bacteroidota</taxon>
        <taxon>Bacteroidia</taxon>
        <taxon>Bacteroidales</taxon>
        <taxon>Tannerellaceae</taxon>
        <taxon>Parabacteroides</taxon>
    </lineage>
</organism>
<feature type="transmembrane region" description="Helical" evidence="1">
    <location>
        <begin position="86"/>
        <end position="104"/>
    </location>
</feature>
<evidence type="ECO:0008006" key="4">
    <source>
        <dbReference type="Google" id="ProtNLM"/>
    </source>
</evidence>
<reference evidence="2 3" key="1">
    <citation type="submission" date="2015-09" db="EMBL/GenBank/DDBJ databases">
        <authorList>
            <consortium name="Pathogen Informatics"/>
        </authorList>
    </citation>
    <scope>NUCLEOTIDE SEQUENCE [LARGE SCALE GENOMIC DNA]</scope>
    <source>
        <strain evidence="2 3">2789STDY5834948</strain>
    </source>
</reference>
<accession>A0A174S1I0</accession>
<feature type="transmembrane region" description="Helical" evidence="1">
    <location>
        <begin position="63"/>
        <end position="80"/>
    </location>
</feature>
<feature type="transmembrane region" description="Helical" evidence="1">
    <location>
        <begin position="33"/>
        <end position="51"/>
    </location>
</feature>
<feature type="transmembrane region" description="Helical" evidence="1">
    <location>
        <begin position="317"/>
        <end position="339"/>
    </location>
</feature>
<proteinExistence type="predicted"/>
<evidence type="ECO:0000313" key="2">
    <source>
        <dbReference type="EMBL" id="CUP88299.1"/>
    </source>
</evidence>
<keyword evidence="1" id="KW-0472">Membrane</keyword>
<keyword evidence="1" id="KW-0812">Transmembrane</keyword>
<feature type="transmembrane region" description="Helical" evidence="1">
    <location>
        <begin position="116"/>
        <end position="138"/>
    </location>
</feature>
<feature type="transmembrane region" description="Helical" evidence="1">
    <location>
        <begin position="169"/>
        <end position="189"/>
    </location>
</feature>